<proteinExistence type="predicted"/>
<dbReference type="AlphaFoldDB" id="A0A662ZGC7"/>
<evidence type="ECO:0000313" key="1">
    <source>
        <dbReference type="EMBL" id="SFP26738.1"/>
    </source>
</evidence>
<reference evidence="1 2" key="1">
    <citation type="submission" date="2016-10" db="EMBL/GenBank/DDBJ databases">
        <authorList>
            <person name="Varghese N."/>
            <person name="Submissions S."/>
        </authorList>
    </citation>
    <scope>NUCLEOTIDE SEQUENCE [LARGE SCALE GENOMIC DNA]</scope>
    <source>
        <strain evidence="1 2">DSM 1361</strain>
    </source>
</reference>
<name>A0A662ZGC7_9GAMM</name>
<dbReference type="OrthoDB" id="7056249at2"/>
<gene>
    <name evidence="1" type="ORF">SAMN02910344_00922</name>
</gene>
<protein>
    <submittedName>
        <fullName evidence="1">Uncharacterized protein</fullName>
    </submittedName>
</protein>
<evidence type="ECO:0000313" key="2">
    <source>
        <dbReference type="Proteomes" id="UP000243745"/>
    </source>
</evidence>
<dbReference type="RefSeq" id="WP_093141365.1">
    <property type="nucleotide sequence ID" value="NZ_FOXF01000011.1"/>
</dbReference>
<organism evidence="1 2">
    <name type="scientific">Ruminobacter amylophilus</name>
    <dbReference type="NCBI Taxonomy" id="867"/>
    <lineage>
        <taxon>Bacteria</taxon>
        <taxon>Pseudomonadati</taxon>
        <taxon>Pseudomonadota</taxon>
        <taxon>Gammaproteobacteria</taxon>
        <taxon>Aeromonadales</taxon>
        <taxon>Succinivibrionaceae</taxon>
        <taxon>Ruminobacter</taxon>
    </lineage>
</organism>
<dbReference type="EMBL" id="FOXF01000011">
    <property type="protein sequence ID" value="SFP26738.1"/>
    <property type="molecule type" value="Genomic_DNA"/>
</dbReference>
<accession>A0A662ZGC7</accession>
<keyword evidence="2" id="KW-1185">Reference proteome</keyword>
<sequence length="466" mass="53998">MIFNPYLNLRFINHLNEVHYVPFSAPELYWATQTCQSEVLAYTERLLRQDKVSNYTSLKNYLISIRDTDAWKIGAFKFFHHYNKTHPNSISGLSLKNDSTSMEKFIDELEINPNLGDYYEECGHDPHLALKYSVSKIICDERRLNWMNTFCDKFSTILDIAADTGIVLSNLTKQLDLVDSAFSIGIINQAEYDDLLKICGERIIKMYSSWGEYLAASLLCKLYDICLSSAEVKYLPRQAQTLLDSYYLCCNNDLNDILTVPGWDDADLRDLKEALRPLVNAESLDSRWNSACNRELVCVNKLTGGFRLFEEKFIPYIREHHLNLFIKESGKFDEFIPIVGGKDFNIYLKTLHLPLVENEVPLMLSKFGLFTNLGFWSFDVSPNAVFTQWPEHLTVDAGIPVNKDYGHISIPFYIRELRCDINISLPHQYTCNSLFLKKSPTEQAEYIRRETDDLQTFFSRLPQFLK</sequence>
<dbReference type="Proteomes" id="UP000243745">
    <property type="component" value="Unassembled WGS sequence"/>
</dbReference>